<dbReference type="RefSeq" id="XP_002772044.1">
    <property type="nucleotide sequence ID" value="XM_002771998.1"/>
</dbReference>
<gene>
    <name evidence="6" type="ORF">Pmar_PMAR017273</name>
</gene>
<evidence type="ECO:0000256" key="2">
    <source>
        <dbReference type="ARBA" id="ARBA00022490"/>
    </source>
</evidence>
<dbReference type="InParanoid" id="C5LH51"/>
<protein>
    <submittedName>
        <fullName evidence="6">Cytoplasmic dynein 1 intermediate chain, putative</fullName>
    </submittedName>
</protein>
<feature type="region of interest" description="Disordered" evidence="5">
    <location>
        <begin position="1"/>
        <end position="34"/>
    </location>
</feature>
<dbReference type="GO" id="GO:0045503">
    <property type="term" value="F:dynein light chain binding"/>
    <property type="evidence" value="ECO:0007669"/>
    <property type="project" value="TreeGrafter"/>
</dbReference>
<dbReference type="GO" id="GO:0005737">
    <property type="term" value="C:cytoplasm"/>
    <property type="evidence" value="ECO:0007669"/>
    <property type="project" value="UniProtKB-SubCell"/>
</dbReference>
<feature type="compositionally biased region" description="Polar residues" evidence="5">
    <location>
        <begin position="1"/>
        <end position="12"/>
    </location>
</feature>
<dbReference type="GO" id="GO:0010970">
    <property type="term" value="P:transport along microtubule"/>
    <property type="evidence" value="ECO:0007669"/>
    <property type="project" value="TreeGrafter"/>
</dbReference>
<evidence type="ECO:0000313" key="6">
    <source>
        <dbReference type="EMBL" id="EER03860.1"/>
    </source>
</evidence>
<dbReference type="InterPro" id="IPR036322">
    <property type="entry name" value="WD40_repeat_dom_sf"/>
</dbReference>
<dbReference type="GeneID" id="9044457"/>
<dbReference type="FunCoup" id="C5LH51">
    <property type="interactions" value="275"/>
</dbReference>
<dbReference type="InterPro" id="IPR050687">
    <property type="entry name" value="Dynein_IC"/>
</dbReference>
<dbReference type="EMBL" id="GG682011">
    <property type="protein sequence ID" value="EER03860.1"/>
    <property type="molecule type" value="Genomic_DNA"/>
</dbReference>
<accession>C5LH51</accession>
<keyword evidence="7" id="KW-1185">Reference proteome</keyword>
<dbReference type="Proteomes" id="UP000007800">
    <property type="component" value="Unassembled WGS sequence"/>
</dbReference>
<keyword evidence="2" id="KW-0963">Cytoplasm</keyword>
<dbReference type="Pfam" id="PF00400">
    <property type="entry name" value="WD40"/>
    <property type="match status" value="1"/>
</dbReference>
<feature type="compositionally biased region" description="Basic and acidic residues" evidence="5">
    <location>
        <begin position="19"/>
        <end position="33"/>
    </location>
</feature>
<proteinExistence type="predicted"/>
<evidence type="ECO:0000256" key="1">
    <source>
        <dbReference type="ARBA" id="ARBA00004496"/>
    </source>
</evidence>
<dbReference type="PANTHER" id="PTHR12442">
    <property type="entry name" value="DYNEIN INTERMEDIATE CHAIN"/>
    <property type="match status" value="1"/>
</dbReference>
<evidence type="ECO:0000256" key="5">
    <source>
        <dbReference type="SAM" id="MobiDB-lite"/>
    </source>
</evidence>
<dbReference type="AlphaFoldDB" id="C5LH51"/>
<dbReference type="SMART" id="SM00320">
    <property type="entry name" value="WD40"/>
    <property type="match status" value="4"/>
</dbReference>
<dbReference type="Gene3D" id="2.130.10.10">
    <property type="entry name" value="YVTN repeat-like/Quinoprotein amine dehydrogenase"/>
    <property type="match status" value="2"/>
</dbReference>
<comment type="subcellular location">
    <subcellularLocation>
        <location evidence="1">Cytoplasm</location>
    </subcellularLocation>
</comment>
<name>C5LH51_PERM5</name>
<dbReference type="GO" id="GO:0045504">
    <property type="term" value="F:dynein heavy chain binding"/>
    <property type="evidence" value="ECO:0007669"/>
    <property type="project" value="TreeGrafter"/>
</dbReference>
<dbReference type="SUPFAM" id="SSF50978">
    <property type="entry name" value="WD40 repeat-like"/>
    <property type="match status" value="1"/>
</dbReference>
<dbReference type="GO" id="GO:0005868">
    <property type="term" value="C:cytoplasmic dynein complex"/>
    <property type="evidence" value="ECO:0007669"/>
    <property type="project" value="TreeGrafter"/>
</dbReference>
<evidence type="ECO:0000256" key="4">
    <source>
        <dbReference type="ARBA" id="ARBA00022737"/>
    </source>
</evidence>
<reference evidence="6 7" key="1">
    <citation type="submission" date="2008-07" db="EMBL/GenBank/DDBJ databases">
        <authorList>
            <person name="El-Sayed N."/>
            <person name="Caler E."/>
            <person name="Inman J."/>
            <person name="Amedeo P."/>
            <person name="Hass B."/>
            <person name="Wortman J."/>
        </authorList>
    </citation>
    <scope>NUCLEOTIDE SEQUENCE [LARGE SCALE GENOMIC DNA]</scope>
    <source>
        <strain evidence="7">ATCC 50983 / TXsc</strain>
    </source>
</reference>
<evidence type="ECO:0000256" key="3">
    <source>
        <dbReference type="ARBA" id="ARBA00022574"/>
    </source>
</evidence>
<feature type="region of interest" description="Disordered" evidence="5">
    <location>
        <begin position="48"/>
        <end position="77"/>
    </location>
</feature>
<organism evidence="7">
    <name type="scientific">Perkinsus marinus (strain ATCC 50983 / TXsc)</name>
    <dbReference type="NCBI Taxonomy" id="423536"/>
    <lineage>
        <taxon>Eukaryota</taxon>
        <taxon>Sar</taxon>
        <taxon>Alveolata</taxon>
        <taxon>Perkinsozoa</taxon>
        <taxon>Perkinsea</taxon>
        <taxon>Perkinsida</taxon>
        <taxon>Perkinsidae</taxon>
        <taxon>Perkinsus</taxon>
    </lineage>
</organism>
<dbReference type="PANTHER" id="PTHR12442:SF22">
    <property type="entry name" value="CYTOPLASMIC DYNEIN 1 INTERMEDIATE CHAIN-RELATED"/>
    <property type="match status" value="1"/>
</dbReference>
<keyword evidence="4" id="KW-0677">Repeat</keyword>
<dbReference type="InterPro" id="IPR015943">
    <property type="entry name" value="WD40/YVTN_repeat-like_dom_sf"/>
</dbReference>
<evidence type="ECO:0000313" key="7">
    <source>
        <dbReference type="Proteomes" id="UP000007800"/>
    </source>
</evidence>
<dbReference type="InterPro" id="IPR001680">
    <property type="entry name" value="WD40_rpt"/>
</dbReference>
<keyword evidence="3" id="KW-0853">WD repeat</keyword>
<dbReference type="OrthoDB" id="4189at2759"/>
<sequence length="503" mass="55321">MATPEESLSAQKSMAMGDSYEKATQCERLRDNTEQEIPAAELECVVQRESPPVKSWSRRRRSSARNPIFPRRGSSALDKMRAAARAANQENYDGSTPARNDVVSLTEEEKENICKQRDFEEFLQRASKIVEKAIGISDLPGLVDIDPFIDYATEERVGKSVGGAGESVPLRSTDRVFARFGEEGRLGEITDNPVVCIWSVAMQKRPEFVLRSHTAVVTAMSDKFNPTIYLGGSASGCVLIWDTRAKSEPHHSVLLRDSDQRGYSISAVAFSATDANLITLGTHDGHIVRVRLDSTTGNSNPWQTTRASLLAHEGMITALDPHPLRDIRAMQKPTVRRGLDDLLASGSVDWTAKLWNMAGMEENTKAASRDRTSGAADLSSILGITEAPPATASATVDTFKDTVTDVRWHPHHPAVLAVSTVDAIHICNLNSNIESPIHSIRTPGSAPQRLAWSADGRLLLAGDAEGRVTLYEADRTVYQPRSEEWTRFEGRLWAEEETTADEI</sequence>